<dbReference type="EMBL" id="PTIS01000008">
    <property type="protein sequence ID" value="PPK48296.1"/>
    <property type="molecule type" value="Genomic_DNA"/>
</dbReference>
<comment type="caution">
    <text evidence="2">The sequence shown here is derived from an EMBL/GenBank/DDBJ whole genome shotgun (WGS) entry which is preliminary data.</text>
</comment>
<dbReference type="InterPro" id="IPR027417">
    <property type="entry name" value="P-loop_NTPase"/>
</dbReference>
<dbReference type="NCBIfam" id="TIGR02528">
    <property type="entry name" value="EutP"/>
    <property type="match status" value="1"/>
</dbReference>
<gene>
    <name evidence="2" type="ORF">BD821_10857</name>
</gene>
<dbReference type="PIRSF" id="PIRSF036409">
    <property type="entry name" value="EutP_PduV"/>
    <property type="match status" value="1"/>
</dbReference>
<evidence type="ECO:0000313" key="2">
    <source>
        <dbReference type="EMBL" id="PPK48296.1"/>
    </source>
</evidence>
<dbReference type="Proteomes" id="UP000239863">
    <property type="component" value="Unassembled WGS sequence"/>
</dbReference>
<dbReference type="PANTHER" id="PTHR40453:SF1">
    <property type="entry name" value="PROTEIN YOEF"/>
    <property type="match status" value="1"/>
</dbReference>
<evidence type="ECO:0000256" key="1">
    <source>
        <dbReference type="PIRNR" id="PIRNR036409"/>
    </source>
</evidence>
<organism evidence="2 3">
    <name type="scientific">Clostridium algidicarnis DSM 15099</name>
    <dbReference type="NCBI Taxonomy" id="1121295"/>
    <lineage>
        <taxon>Bacteria</taxon>
        <taxon>Bacillati</taxon>
        <taxon>Bacillota</taxon>
        <taxon>Clostridia</taxon>
        <taxon>Eubacteriales</taxon>
        <taxon>Clostridiaceae</taxon>
        <taxon>Clostridium</taxon>
    </lineage>
</organism>
<protein>
    <submittedName>
        <fullName evidence="2">Ethanolamine utilization protein EutP</fullName>
    </submittedName>
</protein>
<dbReference type="GO" id="GO:0005524">
    <property type="term" value="F:ATP binding"/>
    <property type="evidence" value="ECO:0007669"/>
    <property type="project" value="UniProtKB-UniRule"/>
</dbReference>
<dbReference type="GO" id="GO:0006576">
    <property type="term" value="P:biogenic amine metabolic process"/>
    <property type="evidence" value="ECO:0007669"/>
    <property type="project" value="InterPro"/>
</dbReference>
<keyword evidence="1" id="KW-0547">Nucleotide-binding</keyword>
<dbReference type="RefSeq" id="WP_169994044.1">
    <property type="nucleotide sequence ID" value="NZ_PTIS01000008.1"/>
</dbReference>
<reference evidence="2 3" key="1">
    <citation type="submission" date="2018-02" db="EMBL/GenBank/DDBJ databases">
        <title>Genomic Encyclopedia of Archaeal and Bacterial Type Strains, Phase II (KMG-II): from individual species to whole genera.</title>
        <authorList>
            <person name="Goeker M."/>
        </authorList>
    </citation>
    <scope>NUCLEOTIDE SEQUENCE [LARGE SCALE GENOMIC DNA]</scope>
    <source>
        <strain evidence="2 3">DSM 15099</strain>
    </source>
</reference>
<dbReference type="STRING" id="37659.GCA_000703125_00501"/>
<accession>A0A2S6FXL4</accession>
<name>A0A2S6FXL4_9CLOT</name>
<proteinExistence type="inferred from homology"/>
<evidence type="ECO:0000313" key="3">
    <source>
        <dbReference type="Proteomes" id="UP000239863"/>
    </source>
</evidence>
<dbReference type="Gene3D" id="3.40.50.300">
    <property type="entry name" value="P-loop containing nucleotide triphosphate hydrolases"/>
    <property type="match status" value="1"/>
</dbReference>
<dbReference type="PANTHER" id="PTHR40453">
    <property type="entry name" value="PROTEIN YOEF"/>
    <property type="match status" value="1"/>
</dbReference>
<comment type="similarity">
    <text evidence="1">Belongs to the EutP/PduV family.</text>
</comment>
<dbReference type="SUPFAM" id="SSF52540">
    <property type="entry name" value="P-loop containing nucleoside triphosphate hydrolases"/>
    <property type="match status" value="1"/>
</dbReference>
<sequence length="144" mass="16088">MKKIMLIGSIGAGKTTLSQALIDEIIRYKKTQSIEFGDYIIDTPGEYLDNRVYYNALIVTSAEADVIALVQDSSNDTSNFPPGFGSMFNKEVIGICTKIDLCKDEKSLKRTEEFLITAGAEKIFCVNAAEKKEIEELKRFLECN</sequence>
<dbReference type="Pfam" id="PF10662">
    <property type="entry name" value="PduV-EutP"/>
    <property type="match status" value="1"/>
</dbReference>
<dbReference type="AlphaFoldDB" id="A0A2S6FXL4"/>
<dbReference type="InterPro" id="IPR012381">
    <property type="entry name" value="EutP_PduV"/>
</dbReference>